<dbReference type="InterPro" id="IPR036097">
    <property type="entry name" value="HisK_dim/P_sf"/>
</dbReference>
<dbReference type="SUPFAM" id="SSF47384">
    <property type="entry name" value="Homodimeric domain of signal transducing histidine kinase"/>
    <property type="match status" value="1"/>
</dbReference>
<dbReference type="Gene3D" id="3.30.565.10">
    <property type="entry name" value="Histidine kinase-like ATPase, C-terminal domain"/>
    <property type="match status" value="1"/>
</dbReference>
<reference evidence="9" key="1">
    <citation type="submission" date="2022-11" db="EMBL/GenBank/DDBJ databases">
        <title>Marilongibacter aestuarii gen. nov., sp. nov., isolated from tidal flat sediment.</title>
        <authorList>
            <person name="Jiayan W."/>
        </authorList>
    </citation>
    <scope>NUCLEOTIDE SEQUENCE</scope>
    <source>
        <strain evidence="9">Z1-6</strain>
    </source>
</reference>
<dbReference type="Pfam" id="PF00512">
    <property type="entry name" value="HisKA"/>
    <property type="match status" value="1"/>
</dbReference>
<feature type="transmembrane region" description="Helical" evidence="7">
    <location>
        <begin position="161"/>
        <end position="182"/>
    </location>
</feature>
<dbReference type="InterPro" id="IPR005467">
    <property type="entry name" value="His_kinase_dom"/>
</dbReference>
<dbReference type="InterPro" id="IPR003594">
    <property type="entry name" value="HATPase_dom"/>
</dbReference>
<comment type="catalytic activity">
    <reaction evidence="1">
        <text>ATP + protein L-histidine = ADP + protein N-phospho-L-histidine.</text>
        <dbReference type="EC" id="2.7.13.3"/>
    </reaction>
</comment>
<sequence length="424" mass="48464">MKNVIQKYILAFTLVIIFALLAAQVRWIVYSINFQEKVFQKSVTLALNQTFSNLQANKPFCSKMRECVTCDSVRLEAHLTSAGVWEKIHHAIDEELKSYDIYPEYDLVILETDSEKFRAIEKELDNGLYYTKSLGNLIGEAGYELVVEFPSRTKFFLEKTGLMFLSSVVLIFLLILALSYLLRLYKKELRIAEHTKELLNNVSHEFKTPLSSIALASNMIRKKRYANEDKLGSYAELISKENRKLQLLVESLLHLAAIERDEFYYTKEPLNIHEIIKDSVSTFEMIVQDRNGNIIVTENATKSMIYADKLHMTNVLVNLISNSIKYSKNAPEIGIRTVNNDESLWISVSDNGIGIPPKYQKYIFDKYYRVPTGDVHNAKGFGIGLAYVKRVVEAHNGSITLESAENRGTVFTISLPLLTEQKND</sequence>
<keyword evidence="6" id="KW-0902">Two-component regulatory system</keyword>
<dbReference type="GO" id="GO:0000155">
    <property type="term" value="F:phosphorelay sensor kinase activity"/>
    <property type="evidence" value="ECO:0007669"/>
    <property type="project" value="InterPro"/>
</dbReference>
<keyword evidence="7" id="KW-0812">Transmembrane</keyword>
<dbReference type="PROSITE" id="PS50109">
    <property type="entry name" value="HIS_KIN"/>
    <property type="match status" value="1"/>
</dbReference>
<organism evidence="9 10">
    <name type="scientific">Draconibacterium aestuarii</name>
    <dbReference type="NCBI Taxonomy" id="2998507"/>
    <lineage>
        <taxon>Bacteria</taxon>
        <taxon>Pseudomonadati</taxon>
        <taxon>Bacteroidota</taxon>
        <taxon>Bacteroidia</taxon>
        <taxon>Marinilabiliales</taxon>
        <taxon>Prolixibacteraceae</taxon>
        <taxon>Draconibacterium</taxon>
    </lineage>
</organism>
<feature type="domain" description="Histidine kinase" evidence="8">
    <location>
        <begin position="201"/>
        <end position="419"/>
    </location>
</feature>
<dbReference type="PRINTS" id="PR00344">
    <property type="entry name" value="BCTRLSENSOR"/>
</dbReference>
<dbReference type="SMART" id="SM00388">
    <property type="entry name" value="HisKA"/>
    <property type="match status" value="1"/>
</dbReference>
<keyword evidence="10" id="KW-1185">Reference proteome</keyword>
<dbReference type="FunFam" id="3.30.565.10:FF:000006">
    <property type="entry name" value="Sensor histidine kinase WalK"/>
    <property type="match status" value="1"/>
</dbReference>
<evidence type="ECO:0000259" key="8">
    <source>
        <dbReference type="PROSITE" id="PS50109"/>
    </source>
</evidence>
<keyword evidence="3" id="KW-0597">Phosphoprotein</keyword>
<dbReference type="InterPro" id="IPR050351">
    <property type="entry name" value="BphY/WalK/GraS-like"/>
</dbReference>
<evidence type="ECO:0000256" key="2">
    <source>
        <dbReference type="ARBA" id="ARBA00012438"/>
    </source>
</evidence>
<dbReference type="AlphaFoldDB" id="A0A9X3F749"/>
<keyword evidence="7" id="KW-0472">Membrane</keyword>
<dbReference type="PANTHER" id="PTHR45453:SF1">
    <property type="entry name" value="PHOSPHATE REGULON SENSOR PROTEIN PHOR"/>
    <property type="match status" value="1"/>
</dbReference>
<dbReference type="GO" id="GO:0016036">
    <property type="term" value="P:cellular response to phosphate starvation"/>
    <property type="evidence" value="ECO:0007669"/>
    <property type="project" value="TreeGrafter"/>
</dbReference>
<evidence type="ECO:0000256" key="7">
    <source>
        <dbReference type="SAM" id="Phobius"/>
    </source>
</evidence>
<keyword evidence="5 9" id="KW-0418">Kinase</keyword>
<dbReference type="PANTHER" id="PTHR45453">
    <property type="entry name" value="PHOSPHATE REGULON SENSOR PROTEIN PHOR"/>
    <property type="match status" value="1"/>
</dbReference>
<evidence type="ECO:0000256" key="1">
    <source>
        <dbReference type="ARBA" id="ARBA00000085"/>
    </source>
</evidence>
<dbReference type="EC" id="2.7.13.3" evidence="2"/>
<dbReference type="SMART" id="SM00387">
    <property type="entry name" value="HATPase_c"/>
    <property type="match status" value="1"/>
</dbReference>
<dbReference type="RefSeq" id="WP_343333869.1">
    <property type="nucleotide sequence ID" value="NZ_JAPOHD010000027.1"/>
</dbReference>
<dbReference type="CDD" id="cd00082">
    <property type="entry name" value="HisKA"/>
    <property type="match status" value="1"/>
</dbReference>
<comment type="caution">
    <text evidence="9">The sequence shown here is derived from an EMBL/GenBank/DDBJ whole genome shotgun (WGS) entry which is preliminary data.</text>
</comment>
<dbReference type="Gene3D" id="1.10.287.130">
    <property type="match status" value="1"/>
</dbReference>
<dbReference type="SUPFAM" id="SSF55874">
    <property type="entry name" value="ATPase domain of HSP90 chaperone/DNA topoisomerase II/histidine kinase"/>
    <property type="match status" value="1"/>
</dbReference>
<name>A0A9X3F749_9BACT</name>
<dbReference type="GO" id="GO:0004721">
    <property type="term" value="F:phosphoprotein phosphatase activity"/>
    <property type="evidence" value="ECO:0007669"/>
    <property type="project" value="TreeGrafter"/>
</dbReference>
<dbReference type="InterPro" id="IPR004358">
    <property type="entry name" value="Sig_transdc_His_kin-like_C"/>
</dbReference>
<evidence type="ECO:0000256" key="5">
    <source>
        <dbReference type="ARBA" id="ARBA00022777"/>
    </source>
</evidence>
<dbReference type="Proteomes" id="UP001145087">
    <property type="component" value="Unassembled WGS sequence"/>
</dbReference>
<dbReference type="CDD" id="cd00075">
    <property type="entry name" value="HATPase"/>
    <property type="match status" value="1"/>
</dbReference>
<accession>A0A9X3F749</accession>
<evidence type="ECO:0000256" key="6">
    <source>
        <dbReference type="ARBA" id="ARBA00023012"/>
    </source>
</evidence>
<proteinExistence type="predicted"/>
<keyword evidence="7" id="KW-1133">Transmembrane helix</keyword>
<keyword evidence="4" id="KW-0808">Transferase</keyword>
<evidence type="ECO:0000313" key="10">
    <source>
        <dbReference type="Proteomes" id="UP001145087"/>
    </source>
</evidence>
<gene>
    <name evidence="9" type="ORF">OU798_14385</name>
</gene>
<dbReference type="Pfam" id="PF02518">
    <property type="entry name" value="HATPase_c"/>
    <property type="match status" value="1"/>
</dbReference>
<dbReference type="InterPro" id="IPR036890">
    <property type="entry name" value="HATPase_C_sf"/>
</dbReference>
<protein>
    <recommendedName>
        <fullName evidence="2">histidine kinase</fullName>
        <ecNumber evidence="2">2.7.13.3</ecNumber>
    </recommendedName>
</protein>
<evidence type="ECO:0000256" key="4">
    <source>
        <dbReference type="ARBA" id="ARBA00022679"/>
    </source>
</evidence>
<evidence type="ECO:0000313" key="9">
    <source>
        <dbReference type="EMBL" id="MCY1721540.1"/>
    </source>
</evidence>
<dbReference type="EMBL" id="JAPOHD010000027">
    <property type="protein sequence ID" value="MCY1721540.1"/>
    <property type="molecule type" value="Genomic_DNA"/>
</dbReference>
<evidence type="ECO:0000256" key="3">
    <source>
        <dbReference type="ARBA" id="ARBA00022553"/>
    </source>
</evidence>
<dbReference type="InterPro" id="IPR003661">
    <property type="entry name" value="HisK_dim/P_dom"/>
</dbReference>
<dbReference type="GO" id="GO:0005886">
    <property type="term" value="C:plasma membrane"/>
    <property type="evidence" value="ECO:0007669"/>
    <property type="project" value="TreeGrafter"/>
</dbReference>